<dbReference type="RefSeq" id="WP_149859280.1">
    <property type="nucleotide sequence ID" value="NZ_VUOD01000001.1"/>
</dbReference>
<organism evidence="1 2">
    <name type="scientific">Arenimonas fontis</name>
    <dbReference type="NCBI Taxonomy" id="2608255"/>
    <lineage>
        <taxon>Bacteria</taxon>
        <taxon>Pseudomonadati</taxon>
        <taxon>Pseudomonadota</taxon>
        <taxon>Gammaproteobacteria</taxon>
        <taxon>Lysobacterales</taxon>
        <taxon>Lysobacteraceae</taxon>
        <taxon>Arenimonas</taxon>
    </lineage>
</organism>
<dbReference type="InterPro" id="IPR011008">
    <property type="entry name" value="Dimeric_a/b-barrel"/>
</dbReference>
<sequence length="117" mass="13888">MAYVDGFLMPVKKDRVEDYKRMARLAEQVWREYGAIGYVECLPDDVPYGELTSFPRAVQLQEDELVVFSWVVYPSREKRDEANRKVMNDPRFKEWENDMPFDPKRMIWGGFVPFVGL</sequence>
<dbReference type="SUPFAM" id="SSF54909">
    <property type="entry name" value="Dimeric alpha+beta barrel"/>
    <property type="match status" value="1"/>
</dbReference>
<dbReference type="Gene3D" id="3.30.70.100">
    <property type="match status" value="1"/>
</dbReference>
<dbReference type="Proteomes" id="UP000322165">
    <property type="component" value="Unassembled WGS sequence"/>
</dbReference>
<gene>
    <name evidence="1" type="ORF">F0415_00740</name>
</gene>
<comment type="caution">
    <text evidence="1">The sequence shown here is derived from an EMBL/GenBank/DDBJ whole genome shotgun (WGS) entry which is preliminary data.</text>
</comment>
<evidence type="ECO:0000313" key="2">
    <source>
        <dbReference type="Proteomes" id="UP000322165"/>
    </source>
</evidence>
<proteinExistence type="predicted"/>
<dbReference type="Pfam" id="PF07237">
    <property type="entry name" value="DUF1428"/>
    <property type="match status" value="1"/>
</dbReference>
<accession>A0A5B2ZG74</accession>
<protein>
    <submittedName>
        <fullName evidence="1">DUF1428 domain-containing protein</fullName>
    </submittedName>
</protein>
<keyword evidence="2" id="KW-1185">Reference proteome</keyword>
<reference evidence="1 2" key="1">
    <citation type="submission" date="2019-09" db="EMBL/GenBank/DDBJ databases">
        <title>Arenimonas chukotkensis sp. nov., a bacterium isolated from Chukotka hot spring, Arctic region, Russia.</title>
        <authorList>
            <person name="Zayulina K.S."/>
            <person name="Prokofeva M.I."/>
            <person name="Elcheninov A.G."/>
            <person name="Novikov A."/>
            <person name="Kochetkova T.V."/>
            <person name="Kublanov I.V."/>
        </authorList>
    </citation>
    <scope>NUCLEOTIDE SEQUENCE [LARGE SCALE GENOMIC DNA]</scope>
    <source>
        <strain evidence="1 2">3729k</strain>
    </source>
</reference>
<dbReference type="InterPro" id="IPR009874">
    <property type="entry name" value="DUF1428"/>
</dbReference>
<dbReference type="EMBL" id="VUOD01000001">
    <property type="protein sequence ID" value="KAA2286061.1"/>
    <property type="molecule type" value="Genomic_DNA"/>
</dbReference>
<evidence type="ECO:0000313" key="1">
    <source>
        <dbReference type="EMBL" id="KAA2286061.1"/>
    </source>
</evidence>
<dbReference type="PIRSF" id="PIRSF007028">
    <property type="entry name" value="UCP007028"/>
    <property type="match status" value="1"/>
</dbReference>
<dbReference type="AlphaFoldDB" id="A0A5B2ZG74"/>
<reference evidence="1 2" key="2">
    <citation type="submission" date="2019-09" db="EMBL/GenBank/DDBJ databases">
        <authorList>
            <person name="Mazur A."/>
        </authorList>
    </citation>
    <scope>NUCLEOTIDE SEQUENCE [LARGE SCALE GENOMIC DNA]</scope>
    <source>
        <strain evidence="1 2">3729k</strain>
    </source>
</reference>
<name>A0A5B2ZG74_9GAMM</name>